<evidence type="ECO:0000256" key="9">
    <source>
        <dbReference type="ARBA" id="ARBA00048531"/>
    </source>
</evidence>
<dbReference type="PANTHER" id="PTHR42885">
    <property type="entry name" value="HISTIDINOL-PHOSPHATE AMINOTRANSFERASE-RELATED"/>
    <property type="match status" value="1"/>
</dbReference>
<evidence type="ECO:0000256" key="3">
    <source>
        <dbReference type="ARBA" id="ARBA00004953"/>
    </source>
</evidence>
<comment type="caution">
    <text evidence="12">The sequence shown here is derived from an EMBL/GenBank/DDBJ whole genome shotgun (WGS) entry which is preliminary data.</text>
</comment>
<dbReference type="InterPro" id="IPR015424">
    <property type="entry name" value="PyrdxlP-dep_Trfase"/>
</dbReference>
<dbReference type="RefSeq" id="WP_377360625.1">
    <property type="nucleotide sequence ID" value="NZ_JBHTCM010000026.1"/>
</dbReference>
<evidence type="ECO:0000256" key="5">
    <source>
        <dbReference type="ARBA" id="ARBA00022573"/>
    </source>
</evidence>
<gene>
    <name evidence="12" type="primary">cobD</name>
    <name evidence="12" type="ORF">ACFQPS_18095</name>
</gene>
<accession>A0ABW2KYD9</accession>
<dbReference type="GO" id="GO:0048472">
    <property type="term" value="F:threonine-phosphate decarboxylase activity"/>
    <property type="evidence" value="ECO:0007669"/>
    <property type="project" value="UniProtKB-EC"/>
</dbReference>
<dbReference type="Gene3D" id="3.90.1150.10">
    <property type="entry name" value="Aspartate Aminotransferase, domain 1"/>
    <property type="match status" value="1"/>
</dbReference>
<evidence type="ECO:0000256" key="8">
    <source>
        <dbReference type="ARBA" id="ARBA00029996"/>
    </source>
</evidence>
<evidence type="ECO:0000256" key="4">
    <source>
        <dbReference type="ARBA" id="ARBA00012285"/>
    </source>
</evidence>
<keyword evidence="13" id="KW-1185">Reference proteome</keyword>
<dbReference type="NCBIfam" id="TIGR01140">
    <property type="entry name" value="L_thr_O3P_dcar"/>
    <property type="match status" value="1"/>
</dbReference>
<evidence type="ECO:0000313" key="13">
    <source>
        <dbReference type="Proteomes" id="UP001596456"/>
    </source>
</evidence>
<feature type="compositionally biased region" description="Polar residues" evidence="10">
    <location>
        <begin position="1"/>
        <end position="13"/>
    </location>
</feature>
<feature type="region of interest" description="Disordered" evidence="10">
    <location>
        <begin position="1"/>
        <end position="29"/>
    </location>
</feature>
<comment type="function">
    <text evidence="2">Decarboxylates L-threonine-O-3-phosphate to yield (R)-1-amino-2-propanol O-2-phosphate, the precursor for the linkage between the nucleotide loop and the corrin ring in cobalamin.</text>
</comment>
<dbReference type="PROSITE" id="PS00105">
    <property type="entry name" value="AA_TRANSFER_CLASS_1"/>
    <property type="match status" value="1"/>
</dbReference>
<name>A0ABW2KYD9_9PROT</name>
<feature type="domain" description="Aminotransferase class I/classII large" evidence="11">
    <location>
        <begin position="58"/>
        <end position="329"/>
    </location>
</feature>
<dbReference type="SUPFAM" id="SSF53383">
    <property type="entry name" value="PLP-dependent transferases"/>
    <property type="match status" value="1"/>
</dbReference>
<evidence type="ECO:0000256" key="7">
    <source>
        <dbReference type="ARBA" id="ARBA00023239"/>
    </source>
</evidence>
<evidence type="ECO:0000259" key="11">
    <source>
        <dbReference type="Pfam" id="PF00155"/>
    </source>
</evidence>
<evidence type="ECO:0000256" key="10">
    <source>
        <dbReference type="SAM" id="MobiDB-lite"/>
    </source>
</evidence>
<dbReference type="Proteomes" id="UP001596456">
    <property type="component" value="Unassembled WGS sequence"/>
</dbReference>
<evidence type="ECO:0000256" key="2">
    <source>
        <dbReference type="ARBA" id="ARBA00003444"/>
    </source>
</evidence>
<protein>
    <recommendedName>
        <fullName evidence="4">threonine-phosphate decarboxylase</fullName>
        <ecNumber evidence="4">4.1.1.81</ecNumber>
    </recommendedName>
    <alternativeName>
        <fullName evidence="8">L-threonine-O-3-phosphate decarboxylase</fullName>
    </alternativeName>
</protein>
<evidence type="ECO:0000256" key="6">
    <source>
        <dbReference type="ARBA" id="ARBA00022898"/>
    </source>
</evidence>
<reference evidence="13" key="1">
    <citation type="journal article" date="2019" name="Int. J. Syst. Evol. Microbiol.">
        <title>The Global Catalogue of Microorganisms (GCM) 10K type strain sequencing project: providing services to taxonomists for standard genome sequencing and annotation.</title>
        <authorList>
            <consortium name="The Broad Institute Genomics Platform"/>
            <consortium name="The Broad Institute Genome Sequencing Center for Infectious Disease"/>
            <person name="Wu L."/>
            <person name="Ma J."/>
        </authorList>
    </citation>
    <scope>NUCLEOTIDE SEQUENCE [LARGE SCALE GENOMIC DNA]</scope>
    <source>
        <strain evidence="13">CGMCC 1.16275</strain>
    </source>
</reference>
<dbReference type="EC" id="4.1.1.81" evidence="4"/>
<dbReference type="InterPro" id="IPR015421">
    <property type="entry name" value="PyrdxlP-dep_Trfase_major"/>
</dbReference>
<comment type="pathway">
    <text evidence="3">Cofactor biosynthesis; adenosylcobalamin biosynthesis.</text>
</comment>
<dbReference type="CDD" id="cd00609">
    <property type="entry name" value="AAT_like"/>
    <property type="match status" value="1"/>
</dbReference>
<sequence>MNGDSGDTATAGQSAGPLPHGGDLDTARRTWPQAPLPWIDLSTGINPWPWPVGPLEPESWTRLPGAAALDALRHAAARRYGVPDAGRVAAAPGTQALIQLLPRLCPPSRVAVQSPTYNEHAHCWAAAGHEVTAVPGIDALPDGTDVCVVVNPNNPDGRQHPPSRLLELAAALARRGGWLVVDEAFADTCPDASVAPAAGVPGLVVLRSFGKFYGLAGLRLGFVLADTALLAAVEAALGPWSVSGPALEIGRRALEDDAWTAATRLRLEAAAASLDADLLAAAGLEIVGGTPLFRLARTPAAATLCGALAAAGLWVRRFPDRPDLLRFGLPPDDAARDRLRQVVRGTVWRT</sequence>
<evidence type="ECO:0000313" key="12">
    <source>
        <dbReference type="EMBL" id="MFC7335084.1"/>
    </source>
</evidence>
<keyword evidence="5" id="KW-0169">Cobalamin biosynthesis</keyword>
<organism evidence="12 13">
    <name type="scientific">Rhodocista pekingensis</name>
    <dbReference type="NCBI Taxonomy" id="201185"/>
    <lineage>
        <taxon>Bacteria</taxon>
        <taxon>Pseudomonadati</taxon>
        <taxon>Pseudomonadota</taxon>
        <taxon>Alphaproteobacteria</taxon>
        <taxon>Rhodospirillales</taxon>
        <taxon>Azospirillaceae</taxon>
        <taxon>Rhodocista</taxon>
    </lineage>
</organism>
<dbReference type="InterPro" id="IPR004839">
    <property type="entry name" value="Aminotransferase_I/II_large"/>
</dbReference>
<comment type="catalytic activity">
    <reaction evidence="9">
        <text>O-phospho-L-threonine + H(+) = (R)-1-aminopropan-2-yl phosphate + CO2</text>
        <dbReference type="Rhea" id="RHEA:11492"/>
        <dbReference type="ChEBI" id="CHEBI:15378"/>
        <dbReference type="ChEBI" id="CHEBI:16526"/>
        <dbReference type="ChEBI" id="CHEBI:58563"/>
        <dbReference type="ChEBI" id="CHEBI:58675"/>
        <dbReference type="EC" id="4.1.1.81"/>
    </reaction>
</comment>
<dbReference type="EMBL" id="JBHTCM010000026">
    <property type="protein sequence ID" value="MFC7335084.1"/>
    <property type="molecule type" value="Genomic_DNA"/>
</dbReference>
<proteinExistence type="predicted"/>
<comment type="cofactor">
    <cofactor evidence="1">
        <name>pyridoxal 5'-phosphate</name>
        <dbReference type="ChEBI" id="CHEBI:597326"/>
    </cofactor>
</comment>
<keyword evidence="7 12" id="KW-0456">Lyase</keyword>
<dbReference type="Pfam" id="PF00155">
    <property type="entry name" value="Aminotran_1_2"/>
    <property type="match status" value="1"/>
</dbReference>
<dbReference type="InterPro" id="IPR005860">
    <property type="entry name" value="CobD"/>
</dbReference>
<evidence type="ECO:0000256" key="1">
    <source>
        <dbReference type="ARBA" id="ARBA00001933"/>
    </source>
</evidence>
<dbReference type="Gene3D" id="3.40.640.10">
    <property type="entry name" value="Type I PLP-dependent aspartate aminotransferase-like (Major domain)"/>
    <property type="match status" value="1"/>
</dbReference>
<dbReference type="InterPro" id="IPR015422">
    <property type="entry name" value="PyrdxlP-dep_Trfase_small"/>
</dbReference>
<keyword evidence="6" id="KW-0663">Pyridoxal phosphate</keyword>
<dbReference type="PANTHER" id="PTHR42885:SF1">
    <property type="entry name" value="THREONINE-PHOSPHATE DECARBOXYLASE"/>
    <property type="match status" value="1"/>
</dbReference>
<dbReference type="InterPro" id="IPR004838">
    <property type="entry name" value="NHTrfase_class1_PyrdxlP-BS"/>
</dbReference>